<dbReference type="Pfam" id="PF14588">
    <property type="entry name" value="YjgF_endoribonc"/>
    <property type="match status" value="1"/>
</dbReference>
<organism evidence="2 3">
    <name type="scientific">Paremcibacter congregatus</name>
    <dbReference type="NCBI Taxonomy" id="2043170"/>
    <lineage>
        <taxon>Bacteria</taxon>
        <taxon>Pseudomonadati</taxon>
        <taxon>Pseudomonadota</taxon>
        <taxon>Alphaproteobacteria</taxon>
        <taxon>Emcibacterales</taxon>
        <taxon>Emcibacteraceae</taxon>
        <taxon>Paremcibacter</taxon>
    </lineage>
</organism>
<reference evidence="2 3" key="1">
    <citation type="submission" date="2017-10" db="EMBL/GenBank/DDBJ databases">
        <title>Frigbacter circumglobatus gen. nov. sp. nov., isolated from sediment cultured in situ.</title>
        <authorList>
            <person name="Zhao Z."/>
        </authorList>
    </citation>
    <scope>NUCLEOTIDE SEQUENCE [LARGE SCALE GENOMIC DNA]</scope>
    <source>
        <strain evidence="2 3">ZYL</strain>
    </source>
</reference>
<dbReference type="AlphaFoldDB" id="A0A2G4YMY5"/>
<dbReference type="InParanoid" id="A0A2G4YMY5"/>
<dbReference type="PANTHER" id="PTHR43760">
    <property type="entry name" value="ENDORIBONUCLEASE-RELATED"/>
    <property type="match status" value="1"/>
</dbReference>
<comment type="caution">
    <text evidence="2">The sequence shown here is derived from an EMBL/GenBank/DDBJ whole genome shotgun (WGS) entry which is preliminary data.</text>
</comment>
<dbReference type="OrthoDB" id="9806350at2"/>
<protein>
    <recommendedName>
        <fullName evidence="1">Endoribonuclease L-PSP/chorismate mutase-like domain-containing protein</fullName>
    </recommendedName>
</protein>
<keyword evidence="3" id="KW-1185">Reference proteome</keyword>
<evidence type="ECO:0000259" key="1">
    <source>
        <dbReference type="Pfam" id="PF14588"/>
    </source>
</evidence>
<evidence type="ECO:0000313" key="3">
    <source>
        <dbReference type="Proteomes" id="UP000229730"/>
    </source>
</evidence>
<sequence>MTQHQFEKNLEKLGITLPVPVAPVANYVTFVQTGNLLSVSGQLPLDLDGKLPYQGKVGADVTPEDAAKAARLCAINIISQINKACGGDLSRVVRIVKLGAFVNCVDGFAAQPAVVNGASDLMVEVFGDVGKHSRSAVGTNALPLNVPVEIDALVEIS</sequence>
<dbReference type="InterPro" id="IPR035959">
    <property type="entry name" value="RutC-like_sf"/>
</dbReference>
<dbReference type="CDD" id="cd02199">
    <property type="entry name" value="YjgF_YER057c_UK114_like_1"/>
    <property type="match status" value="1"/>
</dbReference>
<feature type="domain" description="Endoribonuclease L-PSP/chorismate mutase-like" evidence="1">
    <location>
        <begin position="10"/>
        <end position="146"/>
    </location>
</feature>
<gene>
    <name evidence="2" type="ORF">CRD36_14850</name>
</gene>
<dbReference type="PANTHER" id="PTHR43760:SF1">
    <property type="entry name" value="ENDORIBONUCLEASE L-PSP_CHORISMATE MUTASE-LIKE DOMAIN-CONTAINING PROTEIN"/>
    <property type="match status" value="1"/>
</dbReference>
<accession>A0A2G4YMY5</accession>
<name>A0A2G4YMY5_9PROT</name>
<dbReference type="SUPFAM" id="SSF55298">
    <property type="entry name" value="YjgF-like"/>
    <property type="match status" value="1"/>
</dbReference>
<dbReference type="Gene3D" id="3.30.1330.40">
    <property type="entry name" value="RutC-like"/>
    <property type="match status" value="1"/>
</dbReference>
<evidence type="ECO:0000313" key="2">
    <source>
        <dbReference type="EMBL" id="PHZ83653.1"/>
    </source>
</evidence>
<dbReference type="Proteomes" id="UP000229730">
    <property type="component" value="Unassembled WGS sequence"/>
</dbReference>
<proteinExistence type="predicted"/>
<dbReference type="EMBL" id="PDEM01000031">
    <property type="protein sequence ID" value="PHZ83653.1"/>
    <property type="molecule type" value="Genomic_DNA"/>
</dbReference>
<dbReference type="InterPro" id="IPR013813">
    <property type="entry name" value="Endoribo_LPSP/chorism_mut-like"/>
</dbReference>
<dbReference type="RefSeq" id="WP_099474648.1">
    <property type="nucleotide sequence ID" value="NZ_CP041025.1"/>
</dbReference>